<evidence type="ECO:0000313" key="3">
    <source>
        <dbReference type="Proteomes" id="UP001189429"/>
    </source>
</evidence>
<dbReference type="Proteomes" id="UP001189429">
    <property type="component" value="Unassembled WGS sequence"/>
</dbReference>
<gene>
    <name evidence="2" type="ORF">PCOR1329_LOCUS23844</name>
</gene>
<reference evidence="2" key="1">
    <citation type="submission" date="2023-10" db="EMBL/GenBank/DDBJ databases">
        <authorList>
            <person name="Chen Y."/>
            <person name="Shah S."/>
            <person name="Dougan E. K."/>
            <person name="Thang M."/>
            <person name="Chan C."/>
        </authorList>
    </citation>
    <scope>NUCLEOTIDE SEQUENCE [LARGE SCALE GENOMIC DNA]</scope>
</reference>
<evidence type="ECO:0000313" key="2">
    <source>
        <dbReference type="EMBL" id="CAK0822961.1"/>
    </source>
</evidence>
<evidence type="ECO:0000256" key="1">
    <source>
        <dbReference type="SAM" id="MobiDB-lite"/>
    </source>
</evidence>
<sequence length="114" mass="12601">GVGAVSLETSFQIAWFDQVGRGFACLPMGQRSADGTTKRCTGWVKRREEGGGGGRRRRRRRRRRGRKGRRSPSEQPSTPGSGSRALGPAGRTRDTNPAEVWVTPAWKSLYTRLS</sequence>
<dbReference type="EMBL" id="CAUYUJ010008125">
    <property type="protein sequence ID" value="CAK0822961.1"/>
    <property type="molecule type" value="Genomic_DNA"/>
</dbReference>
<feature type="region of interest" description="Disordered" evidence="1">
    <location>
        <begin position="28"/>
        <end position="101"/>
    </location>
</feature>
<organism evidence="2 3">
    <name type="scientific">Prorocentrum cordatum</name>
    <dbReference type="NCBI Taxonomy" id="2364126"/>
    <lineage>
        <taxon>Eukaryota</taxon>
        <taxon>Sar</taxon>
        <taxon>Alveolata</taxon>
        <taxon>Dinophyceae</taxon>
        <taxon>Prorocentrales</taxon>
        <taxon>Prorocentraceae</taxon>
        <taxon>Prorocentrum</taxon>
    </lineage>
</organism>
<feature type="compositionally biased region" description="Basic residues" evidence="1">
    <location>
        <begin position="54"/>
        <end position="70"/>
    </location>
</feature>
<keyword evidence="3" id="KW-1185">Reference proteome</keyword>
<protein>
    <submittedName>
        <fullName evidence="2">Uncharacterized protein</fullName>
    </submittedName>
</protein>
<proteinExistence type="predicted"/>
<accession>A0ABN9RV19</accession>
<feature type="non-terminal residue" evidence="2">
    <location>
        <position position="1"/>
    </location>
</feature>
<name>A0ABN9RV19_9DINO</name>
<comment type="caution">
    <text evidence="2">The sequence shown here is derived from an EMBL/GenBank/DDBJ whole genome shotgun (WGS) entry which is preliminary data.</text>
</comment>